<name>A0ABX7MDB0_9RHOO</name>
<evidence type="ECO:0000313" key="6">
    <source>
        <dbReference type="EMBL" id="QSI78868.1"/>
    </source>
</evidence>
<dbReference type="InterPro" id="IPR003418">
    <property type="entry name" value="Fumarate_red_D"/>
</dbReference>
<keyword evidence="3 5" id="KW-1133">Transmembrane helix</keyword>
<dbReference type="NCBIfam" id="NF003977">
    <property type="entry name" value="PRK05470.1-1"/>
    <property type="match status" value="1"/>
</dbReference>
<dbReference type="RefSeq" id="WP_206256211.1">
    <property type="nucleotide sequence ID" value="NZ_CP071060.1"/>
</dbReference>
<accession>A0ABX7MDB0</accession>
<evidence type="ECO:0000256" key="2">
    <source>
        <dbReference type="ARBA" id="ARBA00022692"/>
    </source>
</evidence>
<evidence type="ECO:0000313" key="7">
    <source>
        <dbReference type="Proteomes" id="UP000663570"/>
    </source>
</evidence>
<dbReference type="CDD" id="cd00547">
    <property type="entry name" value="QFR_TypeD_subunitD"/>
    <property type="match status" value="1"/>
</dbReference>
<dbReference type="SUPFAM" id="SSF81343">
    <property type="entry name" value="Fumarate reductase respiratory complex transmembrane subunits"/>
    <property type="match status" value="1"/>
</dbReference>
<proteinExistence type="inferred from homology"/>
<keyword evidence="7" id="KW-1185">Reference proteome</keyword>
<evidence type="ECO:0000256" key="4">
    <source>
        <dbReference type="ARBA" id="ARBA00023136"/>
    </source>
</evidence>
<feature type="transmembrane region" description="Helical" evidence="5">
    <location>
        <begin position="97"/>
        <end position="117"/>
    </location>
</feature>
<organism evidence="6 7">
    <name type="scientific">Niveibacterium microcysteis</name>
    <dbReference type="NCBI Taxonomy" id="2811415"/>
    <lineage>
        <taxon>Bacteria</taxon>
        <taxon>Pseudomonadati</taxon>
        <taxon>Pseudomonadota</taxon>
        <taxon>Betaproteobacteria</taxon>
        <taxon>Rhodocyclales</taxon>
        <taxon>Rhodocyclaceae</taxon>
        <taxon>Niveibacterium</taxon>
    </lineage>
</organism>
<dbReference type="EMBL" id="CP071060">
    <property type="protein sequence ID" value="QSI78868.1"/>
    <property type="molecule type" value="Genomic_DNA"/>
</dbReference>
<reference evidence="6 7" key="1">
    <citation type="submission" date="2021-02" db="EMBL/GenBank/DDBJ databases">
        <title>Niveibacterium changnyeongensis HC41.</title>
        <authorList>
            <person name="Kang M."/>
        </authorList>
    </citation>
    <scope>NUCLEOTIDE SEQUENCE [LARGE SCALE GENOMIC DNA]</scope>
    <source>
        <strain evidence="6 7">HC41</strain>
    </source>
</reference>
<gene>
    <name evidence="6" type="primary">frdD</name>
    <name evidence="6" type="ORF">JY500_09760</name>
</gene>
<sequence length="119" mass="12616">MTKRSNEPIFWLLFGAGGMFSALVGPALVIITGLAVPLGLMIAPDALRYERAHALAQHWFGKGLLFLVVSLFLWHAGHRIFHSLHDFGIHAGGVARAICYGVPAAATVLAAAALLAIGF</sequence>
<feature type="transmembrane region" description="Helical" evidence="5">
    <location>
        <begin position="12"/>
        <end position="36"/>
    </location>
</feature>
<dbReference type="HAMAP" id="MF_00709">
    <property type="entry name" value="Fumarate_red_D"/>
    <property type="match status" value="1"/>
</dbReference>
<keyword evidence="1" id="KW-1003">Cell membrane</keyword>
<dbReference type="PIRSF" id="PIRSF000179">
    <property type="entry name" value="FrdD"/>
    <property type="match status" value="1"/>
</dbReference>
<evidence type="ECO:0000256" key="5">
    <source>
        <dbReference type="SAM" id="Phobius"/>
    </source>
</evidence>
<dbReference type="Gene3D" id="1.20.1300.10">
    <property type="entry name" value="Fumarate reductase/succinate dehydrogenase, transmembrane subunit"/>
    <property type="match status" value="1"/>
</dbReference>
<dbReference type="Pfam" id="PF02313">
    <property type="entry name" value="Fumarate_red_D"/>
    <property type="match status" value="1"/>
</dbReference>
<dbReference type="InterPro" id="IPR034804">
    <property type="entry name" value="SQR/QFR_C/D"/>
</dbReference>
<evidence type="ECO:0000256" key="1">
    <source>
        <dbReference type="ARBA" id="ARBA00022475"/>
    </source>
</evidence>
<keyword evidence="4 5" id="KW-0472">Membrane</keyword>
<keyword evidence="2 5" id="KW-0812">Transmembrane</keyword>
<feature type="transmembrane region" description="Helical" evidence="5">
    <location>
        <begin position="56"/>
        <end position="76"/>
    </location>
</feature>
<dbReference type="Proteomes" id="UP000663570">
    <property type="component" value="Chromosome"/>
</dbReference>
<evidence type="ECO:0000256" key="3">
    <source>
        <dbReference type="ARBA" id="ARBA00022989"/>
    </source>
</evidence>
<protein>
    <submittedName>
        <fullName evidence="6">Fumarate reductase subunit FrdD</fullName>
    </submittedName>
</protein>